<dbReference type="PATRIC" id="fig|1566026.4.peg.560"/>
<organism evidence="1 2">
    <name type="scientific">Roseivirga seohaensis subsp. aquiponti</name>
    <dbReference type="NCBI Taxonomy" id="1566026"/>
    <lineage>
        <taxon>Bacteria</taxon>
        <taxon>Pseudomonadati</taxon>
        <taxon>Bacteroidota</taxon>
        <taxon>Cytophagia</taxon>
        <taxon>Cytophagales</taxon>
        <taxon>Roseivirgaceae</taxon>
        <taxon>Roseivirga</taxon>
    </lineage>
</organism>
<protein>
    <submittedName>
        <fullName evidence="1">Uncharacterized protein</fullName>
    </submittedName>
</protein>
<name>A0A0L8AKX3_9BACT</name>
<evidence type="ECO:0000313" key="1">
    <source>
        <dbReference type="EMBL" id="KOF02877.1"/>
    </source>
</evidence>
<keyword evidence="2" id="KW-1185">Reference proteome</keyword>
<comment type="caution">
    <text evidence="1">The sequence shown here is derived from an EMBL/GenBank/DDBJ whole genome shotgun (WGS) entry which is preliminary data.</text>
</comment>
<dbReference type="AlphaFoldDB" id="A0A0L8AKX3"/>
<reference evidence="2" key="1">
    <citation type="submission" date="2014-11" db="EMBL/GenBank/DDBJ databases">
        <title>Genome sequencing of Roseivirga sp. D-25.</title>
        <authorList>
            <person name="Selvaratnam C."/>
            <person name="Thevarajoo S."/>
            <person name="Goh K.M."/>
            <person name="Eee R."/>
            <person name="Chan K.-G."/>
            <person name="Chong C.S."/>
        </authorList>
    </citation>
    <scope>NUCLEOTIDE SEQUENCE [LARGE SCALE GENOMIC DNA]</scope>
    <source>
        <strain evidence="2">D-25</strain>
    </source>
</reference>
<dbReference type="EMBL" id="JSVA01000010">
    <property type="protein sequence ID" value="KOF02877.1"/>
    <property type="molecule type" value="Genomic_DNA"/>
</dbReference>
<dbReference type="Proteomes" id="UP000036908">
    <property type="component" value="Unassembled WGS sequence"/>
</dbReference>
<accession>A0A0L8AKX3</accession>
<proteinExistence type="predicted"/>
<evidence type="ECO:0000313" key="2">
    <source>
        <dbReference type="Proteomes" id="UP000036908"/>
    </source>
</evidence>
<sequence length="143" mass="16697">MYREFKEESKLEFIAHHPGDPQIPVVSEGENMVFKYTYVHEEDENIADDELSEIFYLEMPKCLNSFTYNSTNEGENGTINVAYRKSCYCGFSEYTLEKAIVSASKTDDNHWQISFDVIFKDENGQEYPLKDSGKYTLNTDEYF</sequence>
<gene>
    <name evidence="1" type="ORF">OB69_11370</name>
</gene>